<evidence type="ECO:0000256" key="3">
    <source>
        <dbReference type="ARBA" id="ARBA00022679"/>
    </source>
</evidence>
<reference evidence="4 5" key="1">
    <citation type="journal article" date="2024" name="Nat. Commun.">
        <title>Phylogenomics reveals the evolutionary origins of lichenization in chlorophyte algae.</title>
        <authorList>
            <person name="Puginier C."/>
            <person name="Libourel C."/>
            <person name="Otte J."/>
            <person name="Skaloud P."/>
            <person name="Haon M."/>
            <person name="Grisel S."/>
            <person name="Petersen M."/>
            <person name="Berrin J.G."/>
            <person name="Delaux P.M."/>
            <person name="Dal Grande F."/>
            <person name="Keller J."/>
        </authorList>
    </citation>
    <scope>NUCLEOTIDE SEQUENCE [LARGE SCALE GENOMIC DNA]</scope>
    <source>
        <strain evidence="4 5">SAG 2043</strain>
    </source>
</reference>
<comment type="similarity">
    <text evidence="1">Belongs to the UPF0677 family.</text>
</comment>
<protein>
    <recommendedName>
        <fullName evidence="6">S-adenosyl-L-methionine-dependent methyltransferase</fullName>
    </recommendedName>
</protein>
<dbReference type="InterPro" id="IPR029063">
    <property type="entry name" value="SAM-dependent_MTases_sf"/>
</dbReference>
<accession>A0AAW1PL26</accession>
<dbReference type="InterPro" id="IPR011610">
    <property type="entry name" value="SAM_mthyl_Trfase_ML2640-like"/>
</dbReference>
<dbReference type="Gene3D" id="3.40.50.150">
    <property type="entry name" value="Vaccinia Virus protein VP39"/>
    <property type="match status" value="1"/>
</dbReference>
<dbReference type="PANTHER" id="PTHR43619">
    <property type="entry name" value="S-ADENOSYL-L-METHIONINE-DEPENDENT METHYLTRANSFERASE YKTD-RELATED"/>
    <property type="match status" value="1"/>
</dbReference>
<evidence type="ECO:0000256" key="2">
    <source>
        <dbReference type="ARBA" id="ARBA00022603"/>
    </source>
</evidence>
<evidence type="ECO:0000256" key="1">
    <source>
        <dbReference type="ARBA" id="ARBA00008138"/>
    </source>
</evidence>
<organism evidence="4 5">
    <name type="scientific">[Myrmecia] bisecta</name>
    <dbReference type="NCBI Taxonomy" id="41462"/>
    <lineage>
        <taxon>Eukaryota</taxon>
        <taxon>Viridiplantae</taxon>
        <taxon>Chlorophyta</taxon>
        <taxon>core chlorophytes</taxon>
        <taxon>Trebouxiophyceae</taxon>
        <taxon>Trebouxiales</taxon>
        <taxon>Trebouxiaceae</taxon>
        <taxon>Myrmecia</taxon>
    </lineage>
</organism>
<sequence length="250" mass="27258">MSDRKGLAVVSKPRVGSGFVSFTSLLVAGFRALENERPDGILNDPIARALIGDSKKLQDALAQAQEWILVQEEEEKAHICNSTVMRAHYLDEQLVAALQRLAGTGPVQEGHSQAVHSQVVLLGAGLDTRPWRLPIPPWVSWFEVDKQDVLTMKQQRLQQAGVGFLAQPVIAEQAAYPLQAASWQGVDADLADAGWVSSLIKAGFEPSLPTVWIAEGLIYYLTPDVAIELHKAVRRVSAPGSLFMASNMDK</sequence>
<name>A0AAW1PL26_9CHLO</name>
<gene>
    <name evidence="4" type="ORF">WJX72_001795</name>
</gene>
<dbReference type="GO" id="GO:0008168">
    <property type="term" value="F:methyltransferase activity"/>
    <property type="evidence" value="ECO:0007669"/>
    <property type="project" value="UniProtKB-KW"/>
</dbReference>
<evidence type="ECO:0008006" key="6">
    <source>
        <dbReference type="Google" id="ProtNLM"/>
    </source>
</evidence>
<keyword evidence="2" id="KW-0489">Methyltransferase</keyword>
<dbReference type="InterPro" id="IPR007213">
    <property type="entry name" value="Ppm1/Ppm2/Tcmp"/>
</dbReference>
<dbReference type="GO" id="GO:0032259">
    <property type="term" value="P:methylation"/>
    <property type="evidence" value="ECO:0007669"/>
    <property type="project" value="UniProtKB-KW"/>
</dbReference>
<dbReference type="PANTHER" id="PTHR43619:SF2">
    <property type="entry name" value="S-ADENOSYL-L-METHIONINE-DEPENDENT METHYLTRANSFERASES SUPERFAMILY PROTEIN"/>
    <property type="match status" value="1"/>
</dbReference>
<keyword evidence="5" id="KW-1185">Reference proteome</keyword>
<dbReference type="NCBIfam" id="TIGR00027">
    <property type="entry name" value="mthyl_TIGR00027"/>
    <property type="match status" value="1"/>
</dbReference>
<dbReference type="SUPFAM" id="SSF53335">
    <property type="entry name" value="S-adenosyl-L-methionine-dependent methyltransferases"/>
    <property type="match status" value="1"/>
</dbReference>
<proteinExistence type="inferred from homology"/>
<dbReference type="EMBL" id="JALJOR010000011">
    <property type="protein sequence ID" value="KAK9808677.1"/>
    <property type="molecule type" value="Genomic_DNA"/>
</dbReference>
<dbReference type="AlphaFoldDB" id="A0AAW1PL26"/>
<dbReference type="Proteomes" id="UP001489004">
    <property type="component" value="Unassembled WGS sequence"/>
</dbReference>
<comment type="caution">
    <text evidence="4">The sequence shown here is derived from an EMBL/GenBank/DDBJ whole genome shotgun (WGS) entry which is preliminary data.</text>
</comment>
<evidence type="ECO:0000313" key="4">
    <source>
        <dbReference type="EMBL" id="KAK9808677.1"/>
    </source>
</evidence>
<keyword evidence="3" id="KW-0808">Transferase</keyword>
<dbReference type="Pfam" id="PF04072">
    <property type="entry name" value="LCM"/>
    <property type="match status" value="1"/>
</dbReference>
<evidence type="ECO:0000313" key="5">
    <source>
        <dbReference type="Proteomes" id="UP001489004"/>
    </source>
</evidence>